<name>A0AAD5PHR3_9FUNG</name>
<gene>
    <name evidence="2" type="ORF">BDA99DRAFT_500065</name>
</gene>
<reference evidence="2" key="1">
    <citation type="journal article" date="2022" name="IScience">
        <title>Evolution of zygomycete secretomes and the origins of terrestrial fungal ecologies.</title>
        <authorList>
            <person name="Chang Y."/>
            <person name="Wang Y."/>
            <person name="Mondo S."/>
            <person name="Ahrendt S."/>
            <person name="Andreopoulos W."/>
            <person name="Barry K."/>
            <person name="Beard J."/>
            <person name="Benny G.L."/>
            <person name="Blankenship S."/>
            <person name="Bonito G."/>
            <person name="Cuomo C."/>
            <person name="Desiro A."/>
            <person name="Gervers K.A."/>
            <person name="Hundley H."/>
            <person name="Kuo A."/>
            <person name="LaButti K."/>
            <person name="Lang B.F."/>
            <person name="Lipzen A."/>
            <person name="O'Donnell K."/>
            <person name="Pangilinan J."/>
            <person name="Reynolds N."/>
            <person name="Sandor L."/>
            <person name="Smith M.E."/>
            <person name="Tsang A."/>
            <person name="Grigoriev I.V."/>
            <person name="Stajich J.E."/>
            <person name="Spatafora J.W."/>
        </authorList>
    </citation>
    <scope>NUCLEOTIDE SEQUENCE</scope>
    <source>
        <strain evidence="2">RSA 2281</strain>
    </source>
</reference>
<dbReference type="GO" id="GO:0043625">
    <property type="term" value="C:delta DNA polymerase complex"/>
    <property type="evidence" value="ECO:0007669"/>
    <property type="project" value="TreeGrafter"/>
</dbReference>
<reference evidence="2" key="2">
    <citation type="submission" date="2023-02" db="EMBL/GenBank/DDBJ databases">
        <authorList>
            <consortium name="DOE Joint Genome Institute"/>
            <person name="Mondo S.J."/>
            <person name="Chang Y."/>
            <person name="Wang Y."/>
            <person name="Ahrendt S."/>
            <person name="Andreopoulos W."/>
            <person name="Barry K."/>
            <person name="Beard J."/>
            <person name="Benny G.L."/>
            <person name="Blankenship S."/>
            <person name="Bonito G."/>
            <person name="Cuomo C."/>
            <person name="Desiro A."/>
            <person name="Gervers K.A."/>
            <person name="Hundley H."/>
            <person name="Kuo A."/>
            <person name="LaButti K."/>
            <person name="Lang B.F."/>
            <person name="Lipzen A."/>
            <person name="O'Donnell K."/>
            <person name="Pangilinan J."/>
            <person name="Reynolds N."/>
            <person name="Sandor L."/>
            <person name="Smith M.W."/>
            <person name="Tsang A."/>
            <person name="Grigoriev I.V."/>
            <person name="Stajich J.E."/>
            <person name="Spatafora J.W."/>
        </authorList>
    </citation>
    <scope>NUCLEOTIDE SEQUENCE</scope>
    <source>
        <strain evidence="2">RSA 2281</strain>
    </source>
</reference>
<dbReference type="GO" id="GO:0003887">
    <property type="term" value="F:DNA-directed DNA polymerase activity"/>
    <property type="evidence" value="ECO:0007669"/>
    <property type="project" value="TreeGrafter"/>
</dbReference>
<comment type="caution">
    <text evidence="2">The sequence shown here is derived from an EMBL/GenBank/DDBJ whole genome shotgun (WGS) entry which is preliminary data.</text>
</comment>
<feature type="compositionally biased region" description="Basic and acidic residues" evidence="1">
    <location>
        <begin position="44"/>
        <end position="53"/>
    </location>
</feature>
<feature type="region of interest" description="Disordered" evidence="1">
    <location>
        <begin position="1"/>
        <end position="72"/>
    </location>
</feature>
<dbReference type="InterPro" id="IPR007218">
    <property type="entry name" value="DNA_pol_delta_4"/>
</dbReference>
<dbReference type="EMBL" id="JAIXMP010000005">
    <property type="protein sequence ID" value="KAI9273110.1"/>
    <property type="molecule type" value="Genomic_DNA"/>
</dbReference>
<dbReference type="Pfam" id="PF04081">
    <property type="entry name" value="DNA_pol_delta_4"/>
    <property type="match status" value="1"/>
</dbReference>
<dbReference type="GO" id="GO:0000731">
    <property type="term" value="P:DNA synthesis involved in DNA repair"/>
    <property type="evidence" value="ECO:0007669"/>
    <property type="project" value="InterPro"/>
</dbReference>
<evidence type="ECO:0000256" key="1">
    <source>
        <dbReference type="SAM" id="MobiDB-lite"/>
    </source>
</evidence>
<dbReference type="PANTHER" id="PTHR14303">
    <property type="entry name" value="DNA POLYMERASE DELTA SUBUNIT 4"/>
    <property type="match status" value="1"/>
</dbReference>
<evidence type="ECO:0008006" key="4">
    <source>
        <dbReference type="Google" id="ProtNLM"/>
    </source>
</evidence>
<keyword evidence="3" id="KW-1185">Reference proteome</keyword>
<evidence type="ECO:0000313" key="2">
    <source>
        <dbReference type="EMBL" id="KAI9273110.1"/>
    </source>
</evidence>
<protein>
    <recommendedName>
        <fullName evidence="4">DNA polymerase delta subunit 4</fullName>
    </recommendedName>
</protein>
<dbReference type="PANTHER" id="PTHR14303:SF0">
    <property type="entry name" value="DNA POLYMERASE DELTA SUBUNIT 4"/>
    <property type="match status" value="1"/>
</dbReference>
<proteinExistence type="predicted"/>
<dbReference type="Proteomes" id="UP001209540">
    <property type="component" value="Unassembled WGS sequence"/>
</dbReference>
<accession>A0AAD5PHR3</accession>
<dbReference type="AlphaFoldDB" id="A0AAD5PHR3"/>
<sequence length="131" mass="15464">MPPRRSTRKNTTSTGTRGQQQKLKKQQQTKITDRKLRTIKKHNSQHESDKFVKPMDVSDNEDNVTSPGKPKQGLIHEIKAGIHQEDLSQTDILLRKFDLDYQYGPCVGLTREERWSMYYLIYWVKEEEKKT</sequence>
<organism evidence="2 3">
    <name type="scientific">Phascolomyces articulosus</name>
    <dbReference type="NCBI Taxonomy" id="60185"/>
    <lineage>
        <taxon>Eukaryota</taxon>
        <taxon>Fungi</taxon>
        <taxon>Fungi incertae sedis</taxon>
        <taxon>Mucoromycota</taxon>
        <taxon>Mucoromycotina</taxon>
        <taxon>Mucoromycetes</taxon>
        <taxon>Mucorales</taxon>
        <taxon>Lichtheimiaceae</taxon>
        <taxon>Phascolomyces</taxon>
    </lineage>
</organism>
<dbReference type="GO" id="GO:0006261">
    <property type="term" value="P:DNA-templated DNA replication"/>
    <property type="evidence" value="ECO:0007669"/>
    <property type="project" value="TreeGrafter"/>
</dbReference>
<evidence type="ECO:0000313" key="3">
    <source>
        <dbReference type="Proteomes" id="UP001209540"/>
    </source>
</evidence>
<feature type="compositionally biased region" description="Polar residues" evidence="1">
    <location>
        <begin position="9"/>
        <end position="18"/>
    </location>
</feature>